<dbReference type="Pfam" id="PF13837">
    <property type="entry name" value="Myb_DNA-bind_4"/>
    <property type="match status" value="1"/>
</dbReference>
<dbReference type="GeneID" id="112282700"/>
<reference evidence="3 5" key="1">
    <citation type="journal article" date="2008" name="Science">
        <title>The Physcomitrella genome reveals evolutionary insights into the conquest of land by plants.</title>
        <authorList>
            <person name="Rensing S."/>
            <person name="Lang D."/>
            <person name="Zimmer A."/>
            <person name="Terry A."/>
            <person name="Salamov A."/>
            <person name="Shapiro H."/>
            <person name="Nishiyama T."/>
            <person name="Perroud P.-F."/>
            <person name="Lindquist E."/>
            <person name="Kamisugi Y."/>
            <person name="Tanahashi T."/>
            <person name="Sakakibara K."/>
            <person name="Fujita T."/>
            <person name="Oishi K."/>
            <person name="Shin-I T."/>
            <person name="Kuroki Y."/>
            <person name="Toyoda A."/>
            <person name="Suzuki Y."/>
            <person name="Hashimoto A."/>
            <person name="Yamaguchi K."/>
            <person name="Sugano A."/>
            <person name="Kohara Y."/>
            <person name="Fujiyama A."/>
            <person name="Anterola A."/>
            <person name="Aoki S."/>
            <person name="Ashton N."/>
            <person name="Barbazuk W.B."/>
            <person name="Barker E."/>
            <person name="Bennetzen J."/>
            <person name="Bezanilla M."/>
            <person name="Blankenship R."/>
            <person name="Cho S.H."/>
            <person name="Dutcher S."/>
            <person name="Estelle M."/>
            <person name="Fawcett J.A."/>
            <person name="Gundlach H."/>
            <person name="Hanada K."/>
            <person name="Heyl A."/>
            <person name="Hicks K.A."/>
            <person name="Hugh J."/>
            <person name="Lohr M."/>
            <person name="Mayer K."/>
            <person name="Melkozernov A."/>
            <person name="Murata T."/>
            <person name="Nelson D."/>
            <person name="Pils B."/>
            <person name="Prigge M."/>
            <person name="Reiss B."/>
            <person name="Renner T."/>
            <person name="Rombauts S."/>
            <person name="Rushton P."/>
            <person name="Sanderfoot A."/>
            <person name="Schween G."/>
            <person name="Shiu S.-H."/>
            <person name="Stueber K."/>
            <person name="Theodoulou F.L."/>
            <person name="Tu H."/>
            <person name="Van de Peer Y."/>
            <person name="Verrier P.J."/>
            <person name="Waters E."/>
            <person name="Wood A."/>
            <person name="Yang L."/>
            <person name="Cove D."/>
            <person name="Cuming A."/>
            <person name="Hasebe M."/>
            <person name="Lucas S."/>
            <person name="Mishler D.B."/>
            <person name="Reski R."/>
            <person name="Grigoriev I."/>
            <person name="Quatrano R.S."/>
            <person name="Boore J.L."/>
        </authorList>
    </citation>
    <scope>NUCLEOTIDE SEQUENCE [LARGE SCALE GENOMIC DNA]</scope>
    <source>
        <strain evidence="4 5">cv. Gransden 2004</strain>
    </source>
</reference>
<evidence type="ECO:0000313" key="5">
    <source>
        <dbReference type="Proteomes" id="UP000006727"/>
    </source>
</evidence>
<dbReference type="OrthoDB" id="2019351at2759"/>
<sequence length="433" mass="48283">MMLRRPGDGWGAGSMSAMPCDDHLHVMGARMDLASQVQGLRMLQGQQEHEQQRILYQEKGIGLHVHDDHLGKGQHPAHVVVYGHRADENPHNHAPHAYGVVEMGSIKHDVIDDMDAKLEGLSAAMLRVDPKMEDCERPMSEGDVGLANNPQVGLQVGRLRGRSSRDPSIEWSESATVVLLQAFGEKYRALDRGNFTSKIWADVAARVNSRGSLTGNVVDRIPKTQEQCRIKVDNLKKRYKVEREKRRVSGSGTSKWIFYDMMDKLIGANLRQTRGGGGLGVDDSPVGLESGDTPLGIRSSEGEGDRMYYLLNASGEANQTSDAIKHKISSIHGRRKRERTLEDLEQEHVNAPALMALFEGYNVPPSIIDAMLQEDMDEYTLINSRDMTVLLDQLRSKHRLHIKLGPAERIKQAIEAAKEKKNCLALVIQQQQL</sequence>
<dbReference type="Gramene" id="Pp3c5_28890V3.3">
    <property type="protein sequence ID" value="Pp3c5_28890V3.3"/>
    <property type="gene ID" value="Pp3c5_28890"/>
</dbReference>
<dbReference type="EnsemblPlants" id="Pp3c5_28890V3.5">
    <property type="protein sequence ID" value="Pp3c5_28890V3.5"/>
    <property type="gene ID" value="Pp3c5_28890"/>
</dbReference>
<keyword evidence="5" id="KW-1185">Reference proteome</keyword>
<dbReference type="KEGG" id="ppp:112282700"/>
<dbReference type="InterPro" id="IPR044822">
    <property type="entry name" value="Myb_DNA-bind_4"/>
</dbReference>
<evidence type="ECO:0000256" key="1">
    <source>
        <dbReference type="SAM" id="MobiDB-lite"/>
    </source>
</evidence>
<reference evidence="3 5" key="2">
    <citation type="journal article" date="2018" name="Plant J.">
        <title>The Physcomitrella patens chromosome-scale assembly reveals moss genome structure and evolution.</title>
        <authorList>
            <person name="Lang D."/>
            <person name="Ullrich K.K."/>
            <person name="Murat F."/>
            <person name="Fuchs J."/>
            <person name="Jenkins J."/>
            <person name="Haas F.B."/>
            <person name="Piednoel M."/>
            <person name="Gundlach H."/>
            <person name="Van Bel M."/>
            <person name="Meyberg R."/>
            <person name="Vives C."/>
            <person name="Morata J."/>
            <person name="Symeonidi A."/>
            <person name="Hiss M."/>
            <person name="Muchero W."/>
            <person name="Kamisugi Y."/>
            <person name="Saleh O."/>
            <person name="Blanc G."/>
            <person name="Decker E.L."/>
            <person name="van Gessel N."/>
            <person name="Grimwood J."/>
            <person name="Hayes R.D."/>
            <person name="Graham S.W."/>
            <person name="Gunter L.E."/>
            <person name="McDaniel S.F."/>
            <person name="Hoernstein S.N.W."/>
            <person name="Larsson A."/>
            <person name="Li F.W."/>
            <person name="Perroud P.F."/>
            <person name="Phillips J."/>
            <person name="Ranjan P."/>
            <person name="Rokshar D.S."/>
            <person name="Rothfels C.J."/>
            <person name="Schneider L."/>
            <person name="Shu S."/>
            <person name="Stevenson D.W."/>
            <person name="Thummler F."/>
            <person name="Tillich M."/>
            <person name="Villarreal Aguilar J.C."/>
            <person name="Widiez T."/>
            <person name="Wong G.K."/>
            <person name="Wymore A."/>
            <person name="Zhang Y."/>
            <person name="Zimmer A.D."/>
            <person name="Quatrano R.S."/>
            <person name="Mayer K.F.X."/>
            <person name="Goodstein D."/>
            <person name="Casacuberta J.M."/>
            <person name="Vandepoele K."/>
            <person name="Reski R."/>
            <person name="Cuming A.C."/>
            <person name="Tuskan G.A."/>
            <person name="Maumus F."/>
            <person name="Salse J."/>
            <person name="Schmutz J."/>
            <person name="Rensing S.A."/>
        </authorList>
    </citation>
    <scope>NUCLEOTIDE SEQUENCE [LARGE SCALE GENOMIC DNA]</scope>
    <source>
        <strain evidence="4 5">cv. Gransden 2004</strain>
    </source>
</reference>
<dbReference type="PaxDb" id="3218-PP1S229_60V6.2"/>
<dbReference type="PANTHER" id="PTHR31307">
    <property type="entry name" value="TRIHELIX TRANSCRIPTION FACTOR ASIL2"/>
    <property type="match status" value="1"/>
</dbReference>
<protein>
    <recommendedName>
        <fullName evidence="2">Myb/SANT-like DNA-binding domain-containing protein</fullName>
    </recommendedName>
</protein>
<proteinExistence type="predicted"/>
<dbReference type="RefSeq" id="XP_024376442.1">
    <property type="nucleotide sequence ID" value="XM_024520674.2"/>
</dbReference>
<dbReference type="EnsemblPlants" id="Pp3c5_28890V3.3">
    <property type="protein sequence ID" value="Pp3c5_28890V3.3"/>
    <property type="gene ID" value="Pp3c5_28890"/>
</dbReference>
<dbReference type="EnsemblPlants" id="Pp3c5_28890V3.2">
    <property type="protein sequence ID" value="Pp3c5_28890V3.2"/>
    <property type="gene ID" value="Pp3c5_28890"/>
</dbReference>
<dbReference type="Gramene" id="Pp3c5_28890V3.1">
    <property type="protein sequence ID" value="Pp3c5_28890V3.1"/>
    <property type="gene ID" value="Pp3c5_28890"/>
</dbReference>
<dbReference type="EnsemblPlants" id="Pp3c5_28890V3.1">
    <property type="protein sequence ID" value="Pp3c5_28890V3.1"/>
    <property type="gene ID" value="Pp3c5_28890"/>
</dbReference>
<dbReference type="InterPro" id="IPR044823">
    <property type="entry name" value="ASIL1/2-like"/>
</dbReference>
<reference evidence="4" key="3">
    <citation type="submission" date="2020-12" db="UniProtKB">
        <authorList>
            <consortium name="EnsemblPlants"/>
        </authorList>
    </citation>
    <scope>IDENTIFICATION</scope>
</reference>
<dbReference type="Gramene" id="Pp3c5_28890V3.4">
    <property type="protein sequence ID" value="Pp3c5_28890V3.4"/>
    <property type="gene ID" value="Pp3c5_28890"/>
</dbReference>
<feature type="region of interest" description="Disordered" evidence="1">
    <location>
        <begin position="277"/>
        <end position="296"/>
    </location>
</feature>
<dbReference type="PANTHER" id="PTHR31307:SF45">
    <property type="entry name" value="OS09G0558200 PROTEIN"/>
    <property type="match status" value="1"/>
</dbReference>
<dbReference type="Gramene" id="Pp3c5_28890V3.5">
    <property type="protein sequence ID" value="Pp3c5_28890V3.5"/>
    <property type="gene ID" value="Pp3c5_28890"/>
</dbReference>
<evidence type="ECO:0000313" key="3">
    <source>
        <dbReference type="EMBL" id="PNR54603.1"/>
    </source>
</evidence>
<evidence type="ECO:0000313" key="4">
    <source>
        <dbReference type="EnsemblPlants" id="Pp3c5_28890V3.1"/>
    </source>
</evidence>
<dbReference type="Proteomes" id="UP000006727">
    <property type="component" value="Chromosome 5"/>
</dbReference>
<dbReference type="EMBL" id="ABEU02000005">
    <property type="protein sequence ID" value="PNR54603.1"/>
    <property type="molecule type" value="Genomic_DNA"/>
</dbReference>
<organism evidence="3">
    <name type="scientific">Physcomitrium patens</name>
    <name type="common">Spreading-leaved earth moss</name>
    <name type="synonym">Physcomitrella patens</name>
    <dbReference type="NCBI Taxonomy" id="3218"/>
    <lineage>
        <taxon>Eukaryota</taxon>
        <taxon>Viridiplantae</taxon>
        <taxon>Streptophyta</taxon>
        <taxon>Embryophyta</taxon>
        <taxon>Bryophyta</taxon>
        <taxon>Bryophytina</taxon>
        <taxon>Bryopsida</taxon>
        <taxon>Funariidae</taxon>
        <taxon>Funariales</taxon>
        <taxon>Funariaceae</taxon>
        <taxon>Physcomitrium</taxon>
    </lineage>
</organism>
<dbReference type="Gramene" id="Pp3c5_28890V3.2">
    <property type="protein sequence ID" value="Pp3c5_28890V3.2"/>
    <property type="gene ID" value="Pp3c5_28890"/>
</dbReference>
<name>A0A2K1KLF9_PHYPA</name>
<dbReference type="EnsemblPlants" id="Pp3c5_28890V3.4">
    <property type="protein sequence ID" value="Pp3c5_28890V3.4"/>
    <property type="gene ID" value="Pp3c5_28890"/>
</dbReference>
<dbReference type="AlphaFoldDB" id="A0A2K1KLF9"/>
<accession>A0A2K1KLF9</accession>
<feature type="domain" description="Myb/SANT-like DNA-binding" evidence="2">
    <location>
        <begin position="170"/>
        <end position="265"/>
    </location>
</feature>
<gene>
    <name evidence="4" type="primary">LOC112282700</name>
    <name evidence="3" type="ORF">PHYPA_008280</name>
</gene>
<evidence type="ECO:0000259" key="2">
    <source>
        <dbReference type="Pfam" id="PF13837"/>
    </source>
</evidence>
<dbReference type="Gene3D" id="1.10.10.60">
    <property type="entry name" value="Homeodomain-like"/>
    <property type="match status" value="1"/>
</dbReference>